<gene>
    <name evidence="2" type="ORF">N7452_000629</name>
</gene>
<reference evidence="2" key="1">
    <citation type="submission" date="2022-12" db="EMBL/GenBank/DDBJ databases">
        <authorList>
            <person name="Petersen C."/>
        </authorList>
    </citation>
    <scope>NUCLEOTIDE SEQUENCE</scope>
    <source>
        <strain evidence="2">IBT 35673</strain>
    </source>
</reference>
<dbReference type="EMBL" id="JAPZBQ010000001">
    <property type="protein sequence ID" value="KAJ5351655.1"/>
    <property type="molecule type" value="Genomic_DNA"/>
</dbReference>
<evidence type="ECO:0000313" key="3">
    <source>
        <dbReference type="Proteomes" id="UP001147695"/>
    </source>
</evidence>
<name>A0A9W9UQD4_PENBR</name>
<reference evidence="2" key="2">
    <citation type="journal article" date="2023" name="IMA Fungus">
        <title>Comparative genomic study of the Penicillium genus elucidates a diverse pangenome and 15 lateral gene transfer events.</title>
        <authorList>
            <person name="Petersen C."/>
            <person name="Sorensen T."/>
            <person name="Nielsen M.R."/>
            <person name="Sondergaard T.E."/>
            <person name="Sorensen J.L."/>
            <person name="Fitzpatrick D.A."/>
            <person name="Frisvad J.C."/>
            <person name="Nielsen K.L."/>
        </authorList>
    </citation>
    <scope>NUCLEOTIDE SEQUENCE</scope>
    <source>
        <strain evidence="2">IBT 35673</strain>
    </source>
</reference>
<comment type="caution">
    <text evidence="2">The sequence shown here is derived from an EMBL/GenBank/DDBJ whole genome shotgun (WGS) entry which is preliminary data.</text>
</comment>
<keyword evidence="1" id="KW-0812">Transmembrane</keyword>
<dbReference type="AlphaFoldDB" id="A0A9W9UQD4"/>
<keyword evidence="1" id="KW-1133">Transmembrane helix</keyword>
<evidence type="ECO:0000313" key="2">
    <source>
        <dbReference type="EMBL" id="KAJ5351655.1"/>
    </source>
</evidence>
<keyword evidence="1" id="KW-0472">Membrane</keyword>
<feature type="transmembrane region" description="Helical" evidence="1">
    <location>
        <begin position="194"/>
        <end position="217"/>
    </location>
</feature>
<dbReference type="Proteomes" id="UP001147695">
    <property type="component" value="Unassembled WGS sequence"/>
</dbReference>
<accession>A0A9W9UQD4</accession>
<proteinExistence type="predicted"/>
<protein>
    <submittedName>
        <fullName evidence="2">Uncharacterized protein</fullName>
    </submittedName>
</protein>
<organism evidence="2 3">
    <name type="scientific">Penicillium brevicompactum</name>
    <dbReference type="NCBI Taxonomy" id="5074"/>
    <lineage>
        <taxon>Eukaryota</taxon>
        <taxon>Fungi</taxon>
        <taxon>Dikarya</taxon>
        <taxon>Ascomycota</taxon>
        <taxon>Pezizomycotina</taxon>
        <taxon>Eurotiomycetes</taxon>
        <taxon>Eurotiomycetidae</taxon>
        <taxon>Eurotiales</taxon>
        <taxon>Aspergillaceae</taxon>
        <taxon>Penicillium</taxon>
    </lineage>
</organism>
<sequence>MSITSPLALTTTFSPPAACTTETWIVEYLTGSYYFTTSVMEPGADWFFSQGPIDWSSCFPSGYQVTTDFYYSPGICPSGYSIASATIVSLGTNTETRAACCPSSYTAQSNNNYVWFTENRCFSDNQDPDHVWTYNHGQSTANITTPDNDHNSSKRYKYRISHETHSFDLTALGHGNKRSLCGRYELPQPEPSRAWIAGPTIGAVIACAVIALVATWYNRRRWREKDIVPMEYTSQPSQELAYQPSNRISELGQEPQVYEVYLEMTARKNIAVLTNLPSRAKFAPVRQLEAPHMPLVDFRECRVLKIAHAASIAPHIPRSMNTLKHHQR</sequence>
<evidence type="ECO:0000256" key="1">
    <source>
        <dbReference type="SAM" id="Phobius"/>
    </source>
</evidence>